<evidence type="ECO:0000313" key="3">
    <source>
        <dbReference type="Proteomes" id="UP000554837"/>
    </source>
</evidence>
<evidence type="ECO:0000256" key="1">
    <source>
        <dbReference type="SAM" id="MobiDB-lite"/>
    </source>
</evidence>
<dbReference type="OrthoDB" id="8477619at2"/>
<organism evidence="2 3">
    <name type="scientific">Inhella inkyongensis</name>
    <dbReference type="NCBI Taxonomy" id="392593"/>
    <lineage>
        <taxon>Bacteria</taxon>
        <taxon>Pseudomonadati</taxon>
        <taxon>Pseudomonadota</taxon>
        <taxon>Betaproteobacteria</taxon>
        <taxon>Burkholderiales</taxon>
        <taxon>Sphaerotilaceae</taxon>
        <taxon>Inhella</taxon>
    </lineage>
</organism>
<proteinExistence type="predicted"/>
<name>A0A840S7H6_9BURK</name>
<evidence type="ECO:0000313" key="2">
    <source>
        <dbReference type="EMBL" id="MBB5204399.1"/>
    </source>
</evidence>
<keyword evidence="3" id="KW-1185">Reference proteome</keyword>
<accession>A0A840S7H6</accession>
<dbReference type="RefSeq" id="WP_138855917.1">
    <property type="nucleotide sequence ID" value="NZ_CP040709.1"/>
</dbReference>
<dbReference type="AlphaFoldDB" id="A0A840S7H6"/>
<protein>
    <submittedName>
        <fullName evidence="2">Uncharacterized protein</fullName>
    </submittedName>
</protein>
<feature type="region of interest" description="Disordered" evidence="1">
    <location>
        <begin position="472"/>
        <end position="504"/>
    </location>
</feature>
<dbReference type="Proteomes" id="UP000554837">
    <property type="component" value="Unassembled WGS sequence"/>
</dbReference>
<dbReference type="EMBL" id="JACHHO010000002">
    <property type="protein sequence ID" value="MBB5204399.1"/>
    <property type="molecule type" value="Genomic_DNA"/>
</dbReference>
<reference evidence="2 3" key="1">
    <citation type="submission" date="2020-08" db="EMBL/GenBank/DDBJ databases">
        <title>Genomic Encyclopedia of Type Strains, Phase IV (KMG-IV): sequencing the most valuable type-strain genomes for metagenomic binning, comparative biology and taxonomic classification.</title>
        <authorList>
            <person name="Goeker M."/>
        </authorList>
    </citation>
    <scope>NUCLEOTIDE SEQUENCE [LARGE SCALE GENOMIC DNA]</scope>
    <source>
        <strain evidence="2 3">DSM 23958</strain>
    </source>
</reference>
<gene>
    <name evidence="2" type="ORF">HNQ51_001713</name>
</gene>
<comment type="caution">
    <text evidence="2">The sequence shown here is derived from an EMBL/GenBank/DDBJ whole genome shotgun (WGS) entry which is preliminary data.</text>
</comment>
<sequence>MTIQAGDIKLVASQVMDDVPEGGGAPSPHLIPDAGSNGVFADISELDRAGGRVNLRKLFAHVRTANTDGYFGCHLIVAEPFKDPRVSATLFTTGDAFDRRDAAASRMESYLARGATYSGFLFGDHIAGQMSVTLLQRQEVPAPTVGSTFVLTKNIGAINEFSQFVRVTGVTATKRAFSSTETGSLQHFERTQVVLSLSDRLAQDFPGFDAKQVDSNLSYSGRTKVSETIVADASRYYGCVPLASPVAVGDFSARAQSIFTQLVPSTRIEVPIADARMNQQLALPVSSGKAVSRAVTSIFAVGKPLYVGGAITPGTLTVSRAGTTLVDKGGLLVNGSTQVGQVDYANGVLTLATSVFGESGGTQTVGYTVAAIPALVNRSWADRVTQASQRMSYTISLDPVPVAASLRVSYRALGRWYELADDGSGALRGVDSSYGAGTLNPATGTVAVTLGAMPDVGTAVVYTWATASKVRPIPEPTGTSGGAPEVLPPSTRVNNGAGLTLALPTPRPIKPGTVSITWNDGTARSATDNSARGLVGAARGYVEYASGRVYWQPVMLPPKGTVLTLSIGEVSAVSLPFVALTDAGATRTHTLGPNVAPNSFKAMAFFSFTVNGQPPYNSTGTNVSVGLYDDGAGVVMMRHGDTVRVMGSLDYNTGALSLVKTMAAMPVTYRLYAAGPNGVLDVQTASSNQDVSFSGELAQVAYTVAGAETPQTEQITVDALEIRVQVGMGLGYPSAYLPGQRTDLRGFELGGNRHDIVGDLVLRNVNAETGIGTQVGTFDPHQGLARITEWGAVTNPTVSGVAAVVVPSSPAYDAEVATATFRTAVSPLVSGGFNLAGNYIDGTAFSVSANPAGEISTGSAATLSPLVDGSRGVFAKVDYEAGLVEVYWGRRTERNPATDPFIVDVSHMGLPGVTKIALEAVAADTLRYNAVGYSYLPLDPAILGLSPVRLPADGRVPIFRQGSFAVLGHTGTVGPATLSNGQTINCGRTRLSRVRLIDAADQVIDTGYTADLDAGLVQIVDTTGWAQPVTVEHRIEDTMLVSDAQINGQISFTRPSTHVYPVPGSYISSALVAGDVRARALPSFDQVTWTGAWADAPIGANATGTFNETLHPITVNNLGALTERWAVRFESSGTSFTVMGEHVGVIATGSTGADCAPLNPATGTPYFTIPAAGWGLGWSAGNVLRFNTVGAVVPVWVARTILQGPETVVEDDFTLLVRGDVDRP</sequence>